<keyword evidence="2" id="KW-1185">Reference proteome</keyword>
<accession>A0ABV8HF85</accession>
<reference evidence="2" key="1">
    <citation type="journal article" date="2019" name="Int. J. Syst. Evol. Microbiol.">
        <title>The Global Catalogue of Microorganisms (GCM) 10K type strain sequencing project: providing services to taxonomists for standard genome sequencing and annotation.</title>
        <authorList>
            <consortium name="The Broad Institute Genomics Platform"/>
            <consortium name="The Broad Institute Genome Sequencing Center for Infectious Disease"/>
            <person name="Wu L."/>
            <person name="Ma J."/>
        </authorList>
    </citation>
    <scope>NUCLEOTIDE SEQUENCE [LARGE SCALE GENOMIC DNA]</scope>
    <source>
        <strain evidence="2">CGMCC 4.7237</strain>
    </source>
</reference>
<proteinExistence type="predicted"/>
<dbReference type="EMBL" id="JBHSBB010000005">
    <property type="protein sequence ID" value="MFC4030738.1"/>
    <property type="molecule type" value="Genomic_DNA"/>
</dbReference>
<name>A0ABV8HF85_9ACTN</name>
<protein>
    <recommendedName>
        <fullName evidence="3">PH domain-containing protein</fullName>
    </recommendedName>
</protein>
<sequence>MRSSPPTPAEVDTWLAVLYHSGHLYHAEPGPDRTWTLHHPVLAMDRTQDFLHEVHQQDAESDR</sequence>
<comment type="caution">
    <text evidence="1">The sequence shown here is derived from an EMBL/GenBank/DDBJ whole genome shotgun (WGS) entry which is preliminary data.</text>
</comment>
<organism evidence="1 2">
    <name type="scientific">Streptomyces polygonati</name>
    <dbReference type="NCBI Taxonomy" id="1617087"/>
    <lineage>
        <taxon>Bacteria</taxon>
        <taxon>Bacillati</taxon>
        <taxon>Actinomycetota</taxon>
        <taxon>Actinomycetes</taxon>
        <taxon>Kitasatosporales</taxon>
        <taxon>Streptomycetaceae</taxon>
        <taxon>Streptomyces</taxon>
    </lineage>
</organism>
<gene>
    <name evidence="1" type="ORF">ACFO3J_04565</name>
</gene>
<dbReference type="Proteomes" id="UP001595765">
    <property type="component" value="Unassembled WGS sequence"/>
</dbReference>
<evidence type="ECO:0008006" key="3">
    <source>
        <dbReference type="Google" id="ProtNLM"/>
    </source>
</evidence>
<evidence type="ECO:0000313" key="2">
    <source>
        <dbReference type="Proteomes" id="UP001595765"/>
    </source>
</evidence>
<evidence type="ECO:0000313" key="1">
    <source>
        <dbReference type="EMBL" id="MFC4030738.1"/>
    </source>
</evidence>
<dbReference type="RefSeq" id="WP_386426330.1">
    <property type="nucleotide sequence ID" value="NZ_JBHSBB010000005.1"/>
</dbReference>